<reference evidence="1 2" key="1">
    <citation type="journal article" date="2023" name="Nucleic Acids Res.">
        <title>The hologenome of Daphnia magna reveals possible DNA methylation and microbiome-mediated evolution of the host genome.</title>
        <authorList>
            <person name="Chaturvedi A."/>
            <person name="Li X."/>
            <person name="Dhandapani V."/>
            <person name="Marshall H."/>
            <person name="Kissane S."/>
            <person name="Cuenca-Cambronero M."/>
            <person name="Asole G."/>
            <person name="Calvet F."/>
            <person name="Ruiz-Romero M."/>
            <person name="Marangio P."/>
            <person name="Guigo R."/>
            <person name="Rago D."/>
            <person name="Mirbahai L."/>
            <person name="Eastwood N."/>
            <person name="Colbourne J.K."/>
            <person name="Zhou J."/>
            <person name="Mallon E."/>
            <person name="Orsini L."/>
        </authorList>
    </citation>
    <scope>NUCLEOTIDE SEQUENCE [LARGE SCALE GENOMIC DNA]</scope>
    <source>
        <strain evidence="1">LRV0_1</strain>
    </source>
</reference>
<evidence type="ECO:0000313" key="2">
    <source>
        <dbReference type="Proteomes" id="UP001234178"/>
    </source>
</evidence>
<evidence type="ECO:0000313" key="1">
    <source>
        <dbReference type="EMBL" id="KAK4008350.1"/>
    </source>
</evidence>
<protein>
    <submittedName>
        <fullName evidence="1">Uncharacterized protein</fullName>
    </submittedName>
</protein>
<gene>
    <name evidence="1" type="ORF">OUZ56_013491</name>
</gene>
<comment type="caution">
    <text evidence="1">The sequence shown here is derived from an EMBL/GenBank/DDBJ whole genome shotgun (WGS) entry which is preliminary data.</text>
</comment>
<name>A0ABQ9Z797_9CRUS</name>
<organism evidence="1 2">
    <name type="scientific">Daphnia magna</name>
    <dbReference type="NCBI Taxonomy" id="35525"/>
    <lineage>
        <taxon>Eukaryota</taxon>
        <taxon>Metazoa</taxon>
        <taxon>Ecdysozoa</taxon>
        <taxon>Arthropoda</taxon>
        <taxon>Crustacea</taxon>
        <taxon>Branchiopoda</taxon>
        <taxon>Diplostraca</taxon>
        <taxon>Cladocera</taxon>
        <taxon>Anomopoda</taxon>
        <taxon>Daphniidae</taxon>
        <taxon>Daphnia</taxon>
    </lineage>
</organism>
<dbReference type="Proteomes" id="UP001234178">
    <property type="component" value="Unassembled WGS sequence"/>
</dbReference>
<sequence length="111" mass="12344">MHITTEECQASETCLIHYKTARGSWVFIYKFCLRLEDTKLGGNSRKESHSNVPLDMPGTAAARSRCGLWSHLSHLGLSTLNVEMASFTNSSARHQPFSATIKCPSTRNQNS</sequence>
<dbReference type="EMBL" id="JAOYFB010000002">
    <property type="protein sequence ID" value="KAK4008350.1"/>
    <property type="molecule type" value="Genomic_DNA"/>
</dbReference>
<proteinExistence type="predicted"/>
<accession>A0ABQ9Z797</accession>
<keyword evidence="2" id="KW-1185">Reference proteome</keyword>